<dbReference type="GO" id="GO:0009279">
    <property type="term" value="C:cell outer membrane"/>
    <property type="evidence" value="ECO:0007669"/>
    <property type="project" value="UniProtKB-SubCell"/>
</dbReference>
<feature type="region of interest" description="Disordered" evidence="4">
    <location>
        <begin position="312"/>
        <end position="339"/>
    </location>
</feature>
<dbReference type="EMBL" id="JASJOS010000021">
    <property type="protein sequence ID" value="MDJ1485591.1"/>
    <property type="molecule type" value="Genomic_DNA"/>
</dbReference>
<keyword evidence="2" id="KW-0472">Membrane</keyword>
<dbReference type="Pfam" id="PF14905">
    <property type="entry name" value="OMP_b-brl_3"/>
    <property type="match status" value="1"/>
</dbReference>
<dbReference type="InterPro" id="IPR041700">
    <property type="entry name" value="OMP_b-brl_3"/>
</dbReference>
<accession>A0AAE3QYJ3</accession>
<comment type="caution">
    <text evidence="6">The sequence shown here is derived from an EMBL/GenBank/DDBJ whole genome shotgun (WGS) entry which is preliminary data.</text>
</comment>
<evidence type="ECO:0000259" key="5">
    <source>
        <dbReference type="Pfam" id="PF14905"/>
    </source>
</evidence>
<gene>
    <name evidence="6" type="ORF">QNI16_34190</name>
</gene>
<evidence type="ECO:0000256" key="3">
    <source>
        <dbReference type="ARBA" id="ARBA00023237"/>
    </source>
</evidence>
<evidence type="ECO:0000256" key="2">
    <source>
        <dbReference type="ARBA" id="ARBA00023136"/>
    </source>
</evidence>
<proteinExistence type="predicted"/>
<dbReference type="InterPro" id="IPR008969">
    <property type="entry name" value="CarboxyPept-like_regulatory"/>
</dbReference>
<dbReference type="Gene3D" id="2.40.170.20">
    <property type="entry name" value="TonB-dependent receptor, beta-barrel domain"/>
    <property type="match status" value="1"/>
</dbReference>
<protein>
    <submittedName>
        <fullName evidence="6">Outer membrane beta-barrel family protein</fullName>
    </submittedName>
</protein>
<comment type="subcellular location">
    <subcellularLocation>
        <location evidence="1">Cell outer membrane</location>
    </subcellularLocation>
</comment>
<name>A0AAE3QYJ3_9BACT</name>
<dbReference type="SUPFAM" id="SSF49464">
    <property type="entry name" value="Carboxypeptidase regulatory domain-like"/>
    <property type="match status" value="1"/>
</dbReference>
<keyword evidence="3" id="KW-0998">Cell outer membrane</keyword>
<organism evidence="6 7">
    <name type="scientific">Xanthocytophaga flava</name>
    <dbReference type="NCBI Taxonomy" id="3048013"/>
    <lineage>
        <taxon>Bacteria</taxon>
        <taxon>Pseudomonadati</taxon>
        <taxon>Bacteroidota</taxon>
        <taxon>Cytophagia</taxon>
        <taxon>Cytophagales</taxon>
        <taxon>Rhodocytophagaceae</taxon>
        <taxon>Xanthocytophaga</taxon>
    </lineage>
</organism>
<evidence type="ECO:0000313" key="7">
    <source>
        <dbReference type="Proteomes" id="UP001241110"/>
    </source>
</evidence>
<dbReference type="RefSeq" id="WP_313988346.1">
    <property type="nucleotide sequence ID" value="NZ_JASJOS010000021.1"/>
</dbReference>
<dbReference type="Pfam" id="PF13620">
    <property type="entry name" value="CarboxypepD_reg"/>
    <property type="match status" value="1"/>
</dbReference>
<dbReference type="Gene3D" id="2.60.40.1120">
    <property type="entry name" value="Carboxypeptidase-like, regulatory domain"/>
    <property type="match status" value="1"/>
</dbReference>
<feature type="compositionally biased region" description="Polar residues" evidence="4">
    <location>
        <begin position="313"/>
        <end position="323"/>
    </location>
</feature>
<dbReference type="AlphaFoldDB" id="A0AAE3QYJ3"/>
<dbReference type="InterPro" id="IPR036942">
    <property type="entry name" value="Beta-barrel_TonB_sf"/>
</dbReference>
<sequence>MKTIYSFRLLWWFVHFFIGGISAQILFIPAGKAQTLPFESLSASTSPISSSVRLHGVVKEQASNASVPFATVALRQGSATIPVKGTITDTAGRFVLENIRPGSYILEISYLGYRKFVMDPLTIESGNPEANIGQIQLQSEVNQLKEIKIVGNKPFIERVENKFILNVANSVVGSGASAIEVLERAPGVFIGGGNVSVQGKPALILLDGKAIQLSGESLADFLKGFSSDNILTIEIITEPSAKYDASAGAVINIRTKKGLSEGLNGTANFSLGSSIYPKYTAGTSFNYRKNAVNVFGSYNYGNNISMRRRRENSLFSSEQSSGPLQALETNGEDKTSGQTHTTRLGIDYQLTRKHVFGLTADANFYKQNINGSSTTGFITPPLTTDSILQTSSQRQTDHSLFIVNLNYKGSFGKSGNTLEANIDYGRDSYQSTSEFRGNITIPESASTHFSQGLQNLPNYSIWFTTYKLDYEQSLPGKITLEAGVKTTFAKTDNRLQINTRDSEQTNWKPDPRSNIFLYEENINAIYLNLKKEIHKWNINVGARVEQTRAKIHSVTSNQLINRNYANLFPNISLWKDVSKKHRTSFSFTGGLRRPSYNNLNPFLLYTNQYIYYQGNPYLNPEINYRFSISHTYNKKITTTLNYFISRNLFYETLEQEPNSRVTRYFYDNLAQGHTYGININFPIQFTDWWESSNNIFASYGKTRDNNFLGIPLDEASYGMYINTSHQFSLPHGFKLDLTATYLSTYRFATNIQLPNLYANAGFQKEVLKQTATIRVVFNDIFWSRLYRYQTHSAVQNQEGRNYTDSRMIRAAFTYRFGNKNVLSRKRSKGSEEEKSRALNE</sequence>
<evidence type="ECO:0000313" key="6">
    <source>
        <dbReference type="EMBL" id="MDJ1485591.1"/>
    </source>
</evidence>
<dbReference type="SUPFAM" id="SSF56935">
    <property type="entry name" value="Porins"/>
    <property type="match status" value="1"/>
</dbReference>
<reference evidence="6" key="1">
    <citation type="submission" date="2023-05" db="EMBL/GenBank/DDBJ databases">
        <authorList>
            <person name="Zhang X."/>
        </authorList>
    </citation>
    <scope>NUCLEOTIDE SEQUENCE</scope>
    <source>
        <strain evidence="6">YF14B1</strain>
    </source>
</reference>
<evidence type="ECO:0000256" key="4">
    <source>
        <dbReference type="SAM" id="MobiDB-lite"/>
    </source>
</evidence>
<feature type="domain" description="Outer membrane protein beta-barrel" evidence="5">
    <location>
        <begin position="410"/>
        <end position="814"/>
    </location>
</feature>
<evidence type="ECO:0000256" key="1">
    <source>
        <dbReference type="ARBA" id="ARBA00004442"/>
    </source>
</evidence>
<dbReference type="Proteomes" id="UP001241110">
    <property type="component" value="Unassembled WGS sequence"/>
</dbReference>